<evidence type="ECO:0000313" key="2">
    <source>
        <dbReference type="Proteomes" id="UP001232063"/>
    </source>
</evidence>
<organism evidence="1 2">
    <name type="scientific">Xanthocytophaga agilis</name>
    <dbReference type="NCBI Taxonomy" id="3048010"/>
    <lineage>
        <taxon>Bacteria</taxon>
        <taxon>Pseudomonadati</taxon>
        <taxon>Bacteroidota</taxon>
        <taxon>Cytophagia</taxon>
        <taxon>Cytophagales</taxon>
        <taxon>Rhodocytophagaceae</taxon>
        <taxon>Xanthocytophaga</taxon>
    </lineage>
</organism>
<comment type="caution">
    <text evidence="1">The sequence shown here is derived from an EMBL/GenBank/DDBJ whole genome shotgun (WGS) entry which is preliminary data.</text>
</comment>
<dbReference type="Proteomes" id="UP001232063">
    <property type="component" value="Unassembled WGS sequence"/>
</dbReference>
<dbReference type="RefSeq" id="WP_314509749.1">
    <property type="nucleotide sequence ID" value="NZ_JASJOU010000001.1"/>
</dbReference>
<dbReference type="AlphaFoldDB" id="A0AAE3R2P3"/>
<evidence type="ECO:0000313" key="1">
    <source>
        <dbReference type="EMBL" id="MDJ1500230.1"/>
    </source>
</evidence>
<sequence>MTSIVVGGVGALAFLFPRGWPLTSGREDREKVPFFASFFGKAKKEEAIRRKMIGTIN</sequence>
<keyword evidence="2" id="KW-1185">Reference proteome</keyword>
<dbReference type="EMBL" id="JASJOU010000001">
    <property type="protein sequence ID" value="MDJ1500230.1"/>
    <property type="molecule type" value="Genomic_DNA"/>
</dbReference>
<proteinExistence type="predicted"/>
<protein>
    <submittedName>
        <fullName evidence="1">Uncharacterized protein</fullName>
    </submittedName>
</protein>
<accession>A0AAE3R2P3</accession>
<reference evidence="1" key="1">
    <citation type="submission" date="2023-05" db="EMBL/GenBank/DDBJ databases">
        <authorList>
            <person name="Zhang X."/>
        </authorList>
    </citation>
    <scope>NUCLEOTIDE SEQUENCE</scope>
    <source>
        <strain evidence="1">BD1B2-1</strain>
    </source>
</reference>
<gene>
    <name evidence="1" type="ORF">QNI22_06220</name>
</gene>
<name>A0AAE3R2P3_9BACT</name>